<dbReference type="Proteomes" id="UP001362899">
    <property type="component" value="Unassembled WGS sequence"/>
</dbReference>
<keyword evidence="5" id="KW-1185">Reference proteome</keyword>
<comment type="caution">
    <text evidence="4">The sequence shown here is derived from an EMBL/GenBank/DDBJ whole genome shotgun (WGS) entry which is preliminary data.</text>
</comment>
<gene>
    <name evidence="4" type="ORF">DASB73_013740</name>
</gene>
<sequence length="206" mass="23278">MNQALYVNNLNERIPLKILKRDLLETFSQYGNVLSVIAHKGIRKRGQAFIVFDEIESASKAHSEMQSCVLYKKKVNVSFARSLPNILLTPEEVESRRLESVKNKEDSNELNDRTNSTSADVQATNIIEEDSHDYGVPHNVLLVQEIPSEVTLEHLQTLLDDLPGFIDARMFSIKHVGFLEFGSIEEATNAIEYVTNQNIGKVSYAK</sequence>
<dbReference type="GO" id="GO:0000288">
    <property type="term" value="P:nuclear-transcribed mRNA catabolic process, deadenylation-dependent decay"/>
    <property type="evidence" value="ECO:0007669"/>
    <property type="project" value="TreeGrafter"/>
</dbReference>
<evidence type="ECO:0000256" key="1">
    <source>
        <dbReference type="PROSITE-ProRule" id="PRU00176"/>
    </source>
</evidence>
<accession>A0AAV5RFP8</accession>
<dbReference type="CDD" id="cd12246">
    <property type="entry name" value="RRM1_U1A_like"/>
    <property type="match status" value="1"/>
</dbReference>
<feature type="region of interest" description="Disordered" evidence="2">
    <location>
        <begin position="98"/>
        <end position="117"/>
    </location>
</feature>
<dbReference type="PANTHER" id="PTHR47093:SF1">
    <property type="entry name" value="PROTEIN JSN1-RELATED"/>
    <property type="match status" value="1"/>
</dbReference>
<evidence type="ECO:0000313" key="4">
    <source>
        <dbReference type="EMBL" id="GMM50416.1"/>
    </source>
</evidence>
<dbReference type="Pfam" id="PF00076">
    <property type="entry name" value="RRM_1"/>
    <property type="match status" value="2"/>
</dbReference>
<dbReference type="PANTHER" id="PTHR47093">
    <property type="entry name" value="PROTEIN JSN1-RELATED"/>
    <property type="match status" value="1"/>
</dbReference>
<dbReference type="SMART" id="SM00360">
    <property type="entry name" value="RRM"/>
    <property type="match status" value="2"/>
</dbReference>
<dbReference type="InterPro" id="IPR000504">
    <property type="entry name" value="RRM_dom"/>
</dbReference>
<keyword evidence="1" id="KW-0694">RNA-binding</keyword>
<dbReference type="EMBL" id="BTGC01000003">
    <property type="protein sequence ID" value="GMM50416.1"/>
    <property type="molecule type" value="Genomic_DNA"/>
</dbReference>
<reference evidence="4 5" key="1">
    <citation type="journal article" date="2023" name="Elife">
        <title>Identification of key yeast species and microbe-microbe interactions impacting larval growth of Drosophila in the wild.</title>
        <authorList>
            <person name="Mure A."/>
            <person name="Sugiura Y."/>
            <person name="Maeda R."/>
            <person name="Honda K."/>
            <person name="Sakurai N."/>
            <person name="Takahashi Y."/>
            <person name="Watada M."/>
            <person name="Katoh T."/>
            <person name="Gotoh A."/>
            <person name="Gotoh Y."/>
            <person name="Taniguchi I."/>
            <person name="Nakamura K."/>
            <person name="Hayashi T."/>
            <person name="Katayama T."/>
            <person name="Uemura T."/>
            <person name="Hattori Y."/>
        </authorList>
    </citation>
    <scope>NUCLEOTIDE SEQUENCE [LARGE SCALE GENOMIC DNA]</scope>
    <source>
        <strain evidence="4 5">SB-73</strain>
    </source>
</reference>
<feature type="compositionally biased region" description="Basic and acidic residues" evidence="2">
    <location>
        <begin position="98"/>
        <end position="112"/>
    </location>
</feature>
<dbReference type="SUPFAM" id="SSF54928">
    <property type="entry name" value="RNA-binding domain, RBD"/>
    <property type="match status" value="1"/>
</dbReference>
<dbReference type="InterPro" id="IPR035979">
    <property type="entry name" value="RBD_domain_sf"/>
</dbReference>
<dbReference type="AlphaFoldDB" id="A0AAV5RFP8"/>
<evidence type="ECO:0000259" key="3">
    <source>
        <dbReference type="PROSITE" id="PS50102"/>
    </source>
</evidence>
<dbReference type="GO" id="GO:0003723">
    <property type="term" value="F:RNA binding"/>
    <property type="evidence" value="ECO:0007669"/>
    <property type="project" value="UniProtKB-UniRule"/>
</dbReference>
<dbReference type="InterPro" id="IPR012677">
    <property type="entry name" value="Nucleotide-bd_a/b_plait_sf"/>
</dbReference>
<proteinExistence type="predicted"/>
<dbReference type="Gene3D" id="3.30.70.330">
    <property type="match status" value="2"/>
</dbReference>
<dbReference type="InterPro" id="IPR052645">
    <property type="entry name" value="Pumilio_domain_protein"/>
</dbReference>
<evidence type="ECO:0000256" key="2">
    <source>
        <dbReference type="SAM" id="MobiDB-lite"/>
    </source>
</evidence>
<name>A0AAV5RFP8_STABA</name>
<organism evidence="4 5">
    <name type="scientific">Starmerella bacillaris</name>
    <name type="common">Yeast</name>
    <name type="synonym">Candida zemplinina</name>
    <dbReference type="NCBI Taxonomy" id="1247836"/>
    <lineage>
        <taxon>Eukaryota</taxon>
        <taxon>Fungi</taxon>
        <taxon>Dikarya</taxon>
        <taxon>Ascomycota</taxon>
        <taxon>Saccharomycotina</taxon>
        <taxon>Dipodascomycetes</taxon>
        <taxon>Dipodascales</taxon>
        <taxon>Trichomonascaceae</taxon>
        <taxon>Starmerella</taxon>
    </lineage>
</organism>
<feature type="domain" description="RRM" evidence="3">
    <location>
        <begin position="139"/>
        <end position="206"/>
    </location>
</feature>
<evidence type="ECO:0000313" key="5">
    <source>
        <dbReference type="Proteomes" id="UP001362899"/>
    </source>
</evidence>
<dbReference type="PROSITE" id="PS50102">
    <property type="entry name" value="RRM"/>
    <property type="match status" value="2"/>
</dbReference>
<feature type="domain" description="RRM" evidence="3">
    <location>
        <begin position="3"/>
        <end position="82"/>
    </location>
</feature>
<protein>
    <recommendedName>
        <fullName evidence="3">RRM domain-containing protein</fullName>
    </recommendedName>
</protein>